<keyword evidence="1" id="KW-1133">Transmembrane helix</keyword>
<feature type="transmembrane region" description="Helical" evidence="1">
    <location>
        <begin position="6"/>
        <end position="28"/>
    </location>
</feature>
<sequence>MPAIVTTLGILTFYLFPLVPLFTFLTLLPPGQVSQRSCPGAGCFSNLPAAAASPQAGRLRGERASPSACRPRGCPLHRLPSCESSMLLETEVRCGGKSEADLRQKEGVFPSTWRELPRRGHAASRPATSRLTFRGILTLDDKALSVNMLLVCNFENKIETSCILKYKMKCDALYTI</sequence>
<reference evidence="2 3" key="1">
    <citation type="journal article" date="2020" name="Nature">
        <title>Six reference-quality genomes reveal evolution of bat adaptations.</title>
        <authorList>
            <person name="Jebb D."/>
            <person name="Huang Z."/>
            <person name="Pippel M."/>
            <person name="Hughes G.M."/>
            <person name="Lavrichenko K."/>
            <person name="Devanna P."/>
            <person name="Winkler S."/>
            <person name="Jermiin L.S."/>
            <person name="Skirmuntt E.C."/>
            <person name="Katzourakis A."/>
            <person name="Burkitt-Gray L."/>
            <person name="Ray D.A."/>
            <person name="Sullivan K.A.M."/>
            <person name="Roscito J.G."/>
            <person name="Kirilenko B.M."/>
            <person name="Davalos L.M."/>
            <person name="Corthals A.P."/>
            <person name="Power M.L."/>
            <person name="Jones G."/>
            <person name="Ransome R.D."/>
            <person name="Dechmann D.K.N."/>
            <person name="Locatelli A.G."/>
            <person name="Puechmaille S.J."/>
            <person name="Fedrigo O."/>
            <person name="Jarvis E.D."/>
            <person name="Hiller M."/>
            <person name="Vernes S.C."/>
            <person name="Myers E.W."/>
            <person name="Teeling E.C."/>
        </authorList>
    </citation>
    <scope>NUCLEOTIDE SEQUENCE [LARGE SCALE GENOMIC DNA]</scope>
    <source>
        <strain evidence="2">MPipKuh1</strain>
        <tissue evidence="2">Flight muscle</tissue>
    </source>
</reference>
<comment type="caution">
    <text evidence="2">The sequence shown here is derived from an EMBL/GenBank/DDBJ whole genome shotgun (WGS) entry which is preliminary data.</text>
</comment>
<evidence type="ECO:0000313" key="2">
    <source>
        <dbReference type="EMBL" id="KAF6311931.1"/>
    </source>
</evidence>
<name>A0A7J7UGL5_PIPKU</name>
<proteinExistence type="predicted"/>
<organism evidence="2 3">
    <name type="scientific">Pipistrellus kuhlii</name>
    <name type="common">Kuhl's pipistrelle</name>
    <dbReference type="NCBI Taxonomy" id="59472"/>
    <lineage>
        <taxon>Eukaryota</taxon>
        <taxon>Metazoa</taxon>
        <taxon>Chordata</taxon>
        <taxon>Craniata</taxon>
        <taxon>Vertebrata</taxon>
        <taxon>Euteleostomi</taxon>
        <taxon>Mammalia</taxon>
        <taxon>Eutheria</taxon>
        <taxon>Laurasiatheria</taxon>
        <taxon>Chiroptera</taxon>
        <taxon>Yangochiroptera</taxon>
        <taxon>Vespertilionidae</taxon>
        <taxon>Pipistrellus</taxon>
    </lineage>
</organism>
<keyword evidence="3" id="KW-1185">Reference proteome</keyword>
<protein>
    <submittedName>
        <fullName evidence="2">Uncharacterized protein</fullName>
    </submittedName>
</protein>
<dbReference type="AlphaFoldDB" id="A0A7J7UGL5"/>
<keyword evidence="1" id="KW-0812">Transmembrane</keyword>
<accession>A0A7J7UGL5</accession>
<gene>
    <name evidence="2" type="ORF">mPipKuh1_009118</name>
</gene>
<evidence type="ECO:0000256" key="1">
    <source>
        <dbReference type="SAM" id="Phobius"/>
    </source>
</evidence>
<evidence type="ECO:0000313" key="3">
    <source>
        <dbReference type="Proteomes" id="UP000558488"/>
    </source>
</evidence>
<dbReference type="EMBL" id="JACAGB010000020">
    <property type="protein sequence ID" value="KAF6311931.1"/>
    <property type="molecule type" value="Genomic_DNA"/>
</dbReference>
<keyword evidence="1" id="KW-0472">Membrane</keyword>
<dbReference type="Proteomes" id="UP000558488">
    <property type="component" value="Unassembled WGS sequence"/>
</dbReference>